<dbReference type="EMBL" id="JH719393">
    <property type="protein sequence ID" value="EJC83283.1"/>
    <property type="molecule type" value="Genomic_DNA"/>
</dbReference>
<gene>
    <name evidence="1" type="ORF">Rleg4DRAFT_5031</name>
    <name evidence="2" type="ORF">Rleg4DRAFT_6990</name>
</gene>
<reference evidence="1" key="1">
    <citation type="submission" date="2012-02" db="EMBL/GenBank/DDBJ databases">
        <title>Improved High-Quality Draft Sequence of Rhizobium leguminosarum bv. trifolii WSM2297.</title>
        <authorList>
            <consortium name="US DOE Joint Genome Institute"/>
            <person name="Lucas S."/>
            <person name="Han J."/>
            <person name="Lapidus A."/>
            <person name="Cheng J.-F."/>
            <person name="Goodwin L."/>
            <person name="Pitluck S."/>
            <person name="Peters L."/>
            <person name="Ovchinnikova G."/>
            <person name="Zhang X."/>
            <person name="Detter J.C."/>
            <person name="Han C."/>
            <person name="Tapia R."/>
            <person name="Land M."/>
            <person name="Hauser L."/>
            <person name="Kyrpides N."/>
            <person name="Ivanova N."/>
            <person name="Pagani I."/>
            <person name="Brau L."/>
            <person name="Yates R."/>
            <person name="O'Hara G."/>
            <person name="Rui T."/>
            <person name="Howieson J."/>
            <person name="Reeve W."/>
            <person name="Woyke T."/>
        </authorList>
    </citation>
    <scope>NUCLEOTIDE SEQUENCE [LARGE SCALE GENOMIC DNA]</scope>
    <source>
        <strain evidence="1">WSM2297</strain>
    </source>
</reference>
<dbReference type="Proteomes" id="UP000005732">
    <property type="component" value="Unassembled WGS sequence"/>
</dbReference>
<evidence type="ECO:0000313" key="1">
    <source>
        <dbReference type="EMBL" id="EJC83283.1"/>
    </source>
</evidence>
<organism evidence="1">
    <name type="scientific">Rhizobium leguminosarum bv. trifolii WSM2297</name>
    <dbReference type="NCBI Taxonomy" id="754762"/>
    <lineage>
        <taxon>Bacteria</taxon>
        <taxon>Pseudomonadati</taxon>
        <taxon>Pseudomonadota</taxon>
        <taxon>Alphaproteobacteria</taxon>
        <taxon>Hyphomicrobiales</taxon>
        <taxon>Rhizobiaceae</taxon>
        <taxon>Rhizobium/Agrobacterium group</taxon>
        <taxon>Rhizobium</taxon>
    </lineage>
</organism>
<protein>
    <submittedName>
        <fullName evidence="1">Uncharacterized protein</fullName>
    </submittedName>
</protein>
<proteinExistence type="predicted"/>
<dbReference type="AlphaFoldDB" id="J0WDJ7"/>
<sequence>MRQAFGLRLAELAGQIPKRYFHVVFEGDRSRVSQQECAVAKHDLQVQSGDIRDPIGRVFKKSGGIANGQGFSVGL</sequence>
<evidence type="ECO:0000313" key="2">
    <source>
        <dbReference type="EMBL" id="EJC85123.1"/>
    </source>
</evidence>
<accession>J0WDJ7</accession>
<dbReference type="HOGENOM" id="CLU_2668525_0_0_5"/>
<name>J0WDJ7_RHILT</name>
<dbReference type="EMBL" id="JH719393">
    <property type="protein sequence ID" value="EJC85123.1"/>
    <property type="molecule type" value="Genomic_DNA"/>
</dbReference>